<evidence type="ECO:0000256" key="1">
    <source>
        <dbReference type="ARBA" id="ARBA00010641"/>
    </source>
</evidence>
<accession>A0ABV6ABP2</accession>
<evidence type="ECO:0000256" key="5">
    <source>
        <dbReference type="SAM" id="MobiDB-lite"/>
    </source>
</evidence>
<dbReference type="RefSeq" id="WP_377254299.1">
    <property type="nucleotide sequence ID" value="NZ_JBHMAA010000001.1"/>
</dbReference>
<feature type="domain" description="RNA polymerase sigma-70 region 2" evidence="6">
    <location>
        <begin position="36"/>
        <end position="100"/>
    </location>
</feature>
<dbReference type="InterPro" id="IPR013249">
    <property type="entry name" value="RNA_pol_sigma70_r4_t2"/>
</dbReference>
<name>A0ABV6ABP2_9HYPH</name>
<dbReference type="InterPro" id="IPR013324">
    <property type="entry name" value="RNA_pol_sigma_r3/r4-like"/>
</dbReference>
<dbReference type="Pfam" id="PF08281">
    <property type="entry name" value="Sigma70_r4_2"/>
    <property type="match status" value="1"/>
</dbReference>
<sequence length="192" mass="21490">MSQSPDQSGSASGQGEIKTREAQAPAPISFEAQILALLPQLRRYSRSLTRSDMESEDLLQDCVEKALAHRAQWRGSNFKSWAYRIMTNLHLNALRSKARRPSVGIEEAEVLTAGAGPGDPLEKNHLVKALETLPKEARAVLMLVVVEGYAYREVADMLEIPVGTVMSRLSRARQTLREKMREENVIPLRRPK</sequence>
<dbReference type="InterPro" id="IPR039425">
    <property type="entry name" value="RNA_pol_sigma-70-like"/>
</dbReference>
<dbReference type="PANTHER" id="PTHR43133">
    <property type="entry name" value="RNA POLYMERASE ECF-TYPE SIGMA FACTO"/>
    <property type="match status" value="1"/>
</dbReference>
<evidence type="ECO:0000313" key="9">
    <source>
        <dbReference type="Proteomes" id="UP001589692"/>
    </source>
</evidence>
<reference evidence="8 9" key="1">
    <citation type="submission" date="2024-09" db="EMBL/GenBank/DDBJ databases">
        <authorList>
            <person name="Sun Q."/>
            <person name="Mori K."/>
        </authorList>
    </citation>
    <scope>NUCLEOTIDE SEQUENCE [LARGE SCALE GENOMIC DNA]</scope>
    <source>
        <strain evidence="8 9">TBRC 4938</strain>
    </source>
</reference>
<evidence type="ECO:0000259" key="6">
    <source>
        <dbReference type="Pfam" id="PF04542"/>
    </source>
</evidence>
<dbReference type="Pfam" id="PF04542">
    <property type="entry name" value="Sigma70_r2"/>
    <property type="match status" value="1"/>
</dbReference>
<dbReference type="SUPFAM" id="SSF88946">
    <property type="entry name" value="Sigma2 domain of RNA polymerase sigma factors"/>
    <property type="match status" value="1"/>
</dbReference>
<dbReference type="InterPro" id="IPR013325">
    <property type="entry name" value="RNA_pol_sigma_r2"/>
</dbReference>
<dbReference type="CDD" id="cd06171">
    <property type="entry name" value="Sigma70_r4"/>
    <property type="match status" value="1"/>
</dbReference>
<feature type="region of interest" description="Disordered" evidence="5">
    <location>
        <begin position="1"/>
        <end position="24"/>
    </location>
</feature>
<dbReference type="EMBL" id="JBHMAA010000001">
    <property type="protein sequence ID" value="MFB9947242.1"/>
    <property type="molecule type" value="Genomic_DNA"/>
</dbReference>
<evidence type="ECO:0000259" key="7">
    <source>
        <dbReference type="Pfam" id="PF08281"/>
    </source>
</evidence>
<dbReference type="Gene3D" id="1.10.1740.10">
    <property type="match status" value="1"/>
</dbReference>
<gene>
    <name evidence="8" type="ORF">ACFFP0_00200</name>
</gene>
<keyword evidence="9" id="KW-1185">Reference proteome</keyword>
<evidence type="ECO:0000256" key="2">
    <source>
        <dbReference type="ARBA" id="ARBA00023015"/>
    </source>
</evidence>
<evidence type="ECO:0000256" key="4">
    <source>
        <dbReference type="ARBA" id="ARBA00023163"/>
    </source>
</evidence>
<keyword evidence="4" id="KW-0804">Transcription</keyword>
<dbReference type="InterPro" id="IPR036388">
    <property type="entry name" value="WH-like_DNA-bd_sf"/>
</dbReference>
<feature type="compositionally biased region" description="Polar residues" evidence="5">
    <location>
        <begin position="1"/>
        <end position="13"/>
    </location>
</feature>
<dbReference type="PANTHER" id="PTHR43133:SF25">
    <property type="entry name" value="RNA POLYMERASE SIGMA FACTOR RFAY-RELATED"/>
    <property type="match status" value="1"/>
</dbReference>
<evidence type="ECO:0000313" key="8">
    <source>
        <dbReference type="EMBL" id="MFB9947242.1"/>
    </source>
</evidence>
<dbReference type="NCBIfam" id="TIGR02937">
    <property type="entry name" value="sigma70-ECF"/>
    <property type="match status" value="1"/>
</dbReference>
<feature type="domain" description="RNA polymerase sigma factor 70 region 4 type 2" evidence="7">
    <location>
        <begin position="126"/>
        <end position="176"/>
    </location>
</feature>
<keyword evidence="3" id="KW-0731">Sigma factor</keyword>
<proteinExistence type="inferred from homology"/>
<dbReference type="Gene3D" id="1.10.10.10">
    <property type="entry name" value="Winged helix-like DNA-binding domain superfamily/Winged helix DNA-binding domain"/>
    <property type="match status" value="1"/>
</dbReference>
<dbReference type="SUPFAM" id="SSF88659">
    <property type="entry name" value="Sigma3 and sigma4 domains of RNA polymerase sigma factors"/>
    <property type="match status" value="1"/>
</dbReference>
<evidence type="ECO:0000256" key="3">
    <source>
        <dbReference type="ARBA" id="ARBA00023082"/>
    </source>
</evidence>
<dbReference type="InterPro" id="IPR014284">
    <property type="entry name" value="RNA_pol_sigma-70_dom"/>
</dbReference>
<organism evidence="8 9">
    <name type="scientific">Rhizobium puerariae</name>
    <dbReference type="NCBI Taxonomy" id="1585791"/>
    <lineage>
        <taxon>Bacteria</taxon>
        <taxon>Pseudomonadati</taxon>
        <taxon>Pseudomonadota</taxon>
        <taxon>Alphaproteobacteria</taxon>
        <taxon>Hyphomicrobiales</taxon>
        <taxon>Rhizobiaceae</taxon>
        <taxon>Rhizobium/Agrobacterium group</taxon>
        <taxon>Rhizobium</taxon>
    </lineage>
</organism>
<dbReference type="InterPro" id="IPR007627">
    <property type="entry name" value="RNA_pol_sigma70_r2"/>
</dbReference>
<comment type="similarity">
    <text evidence="1">Belongs to the sigma-70 factor family. ECF subfamily.</text>
</comment>
<keyword evidence="2" id="KW-0805">Transcription regulation</keyword>
<comment type="caution">
    <text evidence="8">The sequence shown here is derived from an EMBL/GenBank/DDBJ whole genome shotgun (WGS) entry which is preliminary data.</text>
</comment>
<dbReference type="Proteomes" id="UP001589692">
    <property type="component" value="Unassembled WGS sequence"/>
</dbReference>
<protein>
    <submittedName>
        <fullName evidence="8">RNA polymerase sigma factor</fullName>
    </submittedName>
</protein>